<dbReference type="Pfam" id="PF04389">
    <property type="entry name" value="Peptidase_M28"/>
    <property type="match status" value="1"/>
</dbReference>
<organism evidence="17 18">
    <name type="scientific">Ascobolus immersus RN42</name>
    <dbReference type="NCBI Taxonomy" id="1160509"/>
    <lineage>
        <taxon>Eukaryota</taxon>
        <taxon>Fungi</taxon>
        <taxon>Dikarya</taxon>
        <taxon>Ascomycota</taxon>
        <taxon>Pezizomycotina</taxon>
        <taxon>Pezizomycetes</taxon>
        <taxon>Pezizales</taxon>
        <taxon>Ascobolaceae</taxon>
        <taxon>Ascobolus</taxon>
    </lineage>
</organism>
<feature type="domain" description="Peptidase M28" evidence="16">
    <location>
        <begin position="235"/>
        <end position="442"/>
    </location>
</feature>
<evidence type="ECO:0000256" key="13">
    <source>
        <dbReference type="ARBA" id="ARBA00023180"/>
    </source>
</evidence>
<keyword evidence="8 14" id="KW-0645">Protease</keyword>
<sequence>MKVIAITPLIAGIASATPFFFQPTVEPALLRRHITRSGLLKHVYKLQEFADADEKGNRGFGGTGHKKTVDYIVKWFKQWPQYYKVETQDFVHEYSAGSSELKVEGEVVDSKFFTYSPSGVLTEELVPAANLGCDASDFPAETTGKIALISRGTCEFGLKVALAGAAGAKGAIIYNNAAGELSGTLGAPSRPQGPYVPTTGISQEDGQSLLTDLQAGPVLATLNVDAVLENRTTTNVLATTRGGDQKNIVQLGGHTDSIVGAGINDDGSGVIAQLEVAKYLTKYKVNNAVRFSFWTAEEFGLVGSEYYIANLPKAEQDKIRLYLNFDMIASPNYMFGIYDGDGSGFNLTGPAGSDKIEYLFEKYYKSVGEKSVPTEFSGRSDYGPFLDVGIAAGGLFTGAEGIKTPEEAKMFGGKAGEWYDPNYHQKGDSFKNVNMKAFYVNTGAVAHSVATYAKSLKGFPKRDPSAPVKKRQTVEDELHALEHGHTKEVHSCGHKLPSL</sequence>
<evidence type="ECO:0000256" key="4">
    <source>
        <dbReference type="ARBA" id="ARBA00005957"/>
    </source>
</evidence>
<evidence type="ECO:0000256" key="1">
    <source>
        <dbReference type="ARBA" id="ARBA00001947"/>
    </source>
</evidence>
<reference evidence="17 18" key="1">
    <citation type="journal article" date="2018" name="Nat. Ecol. Evol.">
        <title>Pezizomycetes genomes reveal the molecular basis of ectomycorrhizal truffle lifestyle.</title>
        <authorList>
            <person name="Murat C."/>
            <person name="Payen T."/>
            <person name="Noel B."/>
            <person name="Kuo A."/>
            <person name="Morin E."/>
            <person name="Chen J."/>
            <person name="Kohler A."/>
            <person name="Krizsan K."/>
            <person name="Balestrini R."/>
            <person name="Da Silva C."/>
            <person name="Montanini B."/>
            <person name="Hainaut M."/>
            <person name="Levati E."/>
            <person name="Barry K.W."/>
            <person name="Belfiori B."/>
            <person name="Cichocki N."/>
            <person name="Clum A."/>
            <person name="Dockter R.B."/>
            <person name="Fauchery L."/>
            <person name="Guy J."/>
            <person name="Iotti M."/>
            <person name="Le Tacon F."/>
            <person name="Lindquist E.A."/>
            <person name="Lipzen A."/>
            <person name="Malagnac F."/>
            <person name="Mello A."/>
            <person name="Molinier V."/>
            <person name="Miyauchi S."/>
            <person name="Poulain J."/>
            <person name="Riccioni C."/>
            <person name="Rubini A."/>
            <person name="Sitrit Y."/>
            <person name="Splivallo R."/>
            <person name="Traeger S."/>
            <person name="Wang M."/>
            <person name="Zifcakova L."/>
            <person name="Wipf D."/>
            <person name="Zambonelli A."/>
            <person name="Paolocci F."/>
            <person name="Nowrousian M."/>
            <person name="Ottonello S."/>
            <person name="Baldrian P."/>
            <person name="Spatafora J.W."/>
            <person name="Henrissat B."/>
            <person name="Nagy L.G."/>
            <person name="Aury J.M."/>
            <person name="Wincker P."/>
            <person name="Grigoriev I.V."/>
            <person name="Bonfante P."/>
            <person name="Martin F.M."/>
        </authorList>
    </citation>
    <scope>NUCLEOTIDE SEQUENCE [LARGE SCALE GENOMIC DNA]</scope>
    <source>
        <strain evidence="17 18">RN42</strain>
    </source>
</reference>
<dbReference type="STRING" id="1160509.A0A3N4HSL6"/>
<keyword evidence="7" id="KW-0964">Secreted</keyword>
<evidence type="ECO:0000256" key="10">
    <source>
        <dbReference type="ARBA" id="ARBA00022729"/>
    </source>
</evidence>
<dbReference type="SUPFAM" id="SSF52025">
    <property type="entry name" value="PA domain"/>
    <property type="match status" value="1"/>
</dbReference>
<dbReference type="Pfam" id="PF02225">
    <property type="entry name" value="PA"/>
    <property type="match status" value="1"/>
</dbReference>
<evidence type="ECO:0000256" key="6">
    <source>
        <dbReference type="ARBA" id="ARBA00022438"/>
    </source>
</evidence>
<dbReference type="InterPro" id="IPR045175">
    <property type="entry name" value="M28_fam"/>
</dbReference>
<dbReference type="CDD" id="cd03876">
    <property type="entry name" value="M28_SGAP_like"/>
    <property type="match status" value="1"/>
</dbReference>
<evidence type="ECO:0000256" key="14">
    <source>
        <dbReference type="RuleBase" id="RU361240"/>
    </source>
</evidence>
<dbReference type="SUPFAM" id="SSF53187">
    <property type="entry name" value="Zn-dependent exopeptidases"/>
    <property type="match status" value="1"/>
</dbReference>
<dbReference type="InterPro" id="IPR007484">
    <property type="entry name" value="Peptidase_M28"/>
</dbReference>
<dbReference type="InterPro" id="IPR041756">
    <property type="entry name" value="M28_SGAP-like"/>
</dbReference>
<evidence type="ECO:0000256" key="2">
    <source>
        <dbReference type="ARBA" id="ARBA00004613"/>
    </source>
</evidence>
<keyword evidence="9 14" id="KW-0479">Metal-binding</keyword>
<evidence type="ECO:0000256" key="8">
    <source>
        <dbReference type="ARBA" id="ARBA00022670"/>
    </source>
</evidence>
<dbReference type="Gene3D" id="3.40.630.10">
    <property type="entry name" value="Zn peptidases"/>
    <property type="match status" value="1"/>
</dbReference>
<feature type="chain" id="PRO_5017847932" description="Peptide hydrolase" evidence="14">
    <location>
        <begin position="17"/>
        <end position="499"/>
    </location>
</feature>
<dbReference type="EMBL" id="ML119753">
    <property type="protein sequence ID" value="RPA75986.1"/>
    <property type="molecule type" value="Genomic_DNA"/>
</dbReference>
<comment type="similarity">
    <text evidence="3">Belongs to the peptidase M28 family. M28B subfamily.</text>
</comment>
<evidence type="ECO:0000313" key="17">
    <source>
        <dbReference type="EMBL" id="RPA75986.1"/>
    </source>
</evidence>
<evidence type="ECO:0000256" key="12">
    <source>
        <dbReference type="ARBA" id="ARBA00022833"/>
    </source>
</evidence>
<feature type="signal peptide" evidence="14">
    <location>
        <begin position="1"/>
        <end position="16"/>
    </location>
</feature>
<evidence type="ECO:0000256" key="7">
    <source>
        <dbReference type="ARBA" id="ARBA00022525"/>
    </source>
</evidence>
<dbReference type="GO" id="GO:0008235">
    <property type="term" value="F:metalloexopeptidase activity"/>
    <property type="evidence" value="ECO:0007669"/>
    <property type="project" value="InterPro"/>
</dbReference>
<protein>
    <recommendedName>
        <fullName evidence="14">Peptide hydrolase</fullName>
        <ecNumber evidence="14">3.4.-.-</ecNumber>
    </recommendedName>
</protein>
<keyword evidence="11 14" id="KW-0378">Hydrolase</keyword>
<comment type="subunit">
    <text evidence="5">Monomer.</text>
</comment>
<proteinExistence type="inferred from homology"/>
<evidence type="ECO:0000256" key="11">
    <source>
        <dbReference type="ARBA" id="ARBA00022801"/>
    </source>
</evidence>
<dbReference type="CDD" id="cd02130">
    <property type="entry name" value="PA_ScAPY_like"/>
    <property type="match status" value="1"/>
</dbReference>
<feature type="domain" description="PA" evidence="15">
    <location>
        <begin position="122"/>
        <end position="209"/>
    </location>
</feature>
<dbReference type="FunFam" id="3.50.30.30:FF:000030">
    <property type="entry name" value="Peptide hydrolase"/>
    <property type="match status" value="1"/>
</dbReference>
<evidence type="ECO:0000256" key="5">
    <source>
        <dbReference type="ARBA" id="ARBA00011245"/>
    </source>
</evidence>
<dbReference type="Proteomes" id="UP000275078">
    <property type="component" value="Unassembled WGS sequence"/>
</dbReference>
<dbReference type="InterPro" id="IPR046450">
    <property type="entry name" value="PA_dom_sf"/>
</dbReference>
<keyword evidence="10 14" id="KW-0732">Signal</keyword>
<dbReference type="GO" id="GO:0046872">
    <property type="term" value="F:metal ion binding"/>
    <property type="evidence" value="ECO:0007669"/>
    <property type="project" value="UniProtKB-KW"/>
</dbReference>
<keyword evidence="12 14" id="KW-0862">Zinc</keyword>
<evidence type="ECO:0000259" key="15">
    <source>
        <dbReference type="Pfam" id="PF02225"/>
    </source>
</evidence>
<evidence type="ECO:0000256" key="9">
    <source>
        <dbReference type="ARBA" id="ARBA00022723"/>
    </source>
</evidence>
<comment type="cofactor">
    <cofactor evidence="1">
        <name>Zn(2+)</name>
        <dbReference type="ChEBI" id="CHEBI:29105"/>
    </cofactor>
</comment>
<dbReference type="EC" id="3.4.-.-" evidence="14"/>
<dbReference type="AlphaFoldDB" id="A0A3N4HSL6"/>
<gene>
    <name evidence="17" type="ORF">BJ508DRAFT_417803</name>
</gene>
<evidence type="ECO:0000259" key="16">
    <source>
        <dbReference type="Pfam" id="PF04389"/>
    </source>
</evidence>
<name>A0A3N4HSL6_ASCIM</name>
<dbReference type="Gene3D" id="3.50.30.30">
    <property type="match status" value="1"/>
</dbReference>
<dbReference type="InterPro" id="IPR003137">
    <property type="entry name" value="PA_domain"/>
</dbReference>
<dbReference type="FunFam" id="3.40.630.10:FF:000054">
    <property type="entry name" value="Peptide hydrolase"/>
    <property type="match status" value="1"/>
</dbReference>
<dbReference type="GO" id="GO:0005576">
    <property type="term" value="C:extracellular region"/>
    <property type="evidence" value="ECO:0007669"/>
    <property type="project" value="UniProtKB-SubCell"/>
</dbReference>
<dbReference type="GO" id="GO:0004177">
    <property type="term" value="F:aminopeptidase activity"/>
    <property type="evidence" value="ECO:0007669"/>
    <property type="project" value="UniProtKB-KW"/>
</dbReference>
<dbReference type="GO" id="GO:0006508">
    <property type="term" value="P:proteolysis"/>
    <property type="evidence" value="ECO:0007669"/>
    <property type="project" value="UniProtKB-KW"/>
</dbReference>
<evidence type="ECO:0000256" key="3">
    <source>
        <dbReference type="ARBA" id="ARBA00005634"/>
    </source>
</evidence>
<dbReference type="PANTHER" id="PTHR12147">
    <property type="entry name" value="METALLOPEPTIDASE M28 FAMILY MEMBER"/>
    <property type="match status" value="1"/>
</dbReference>
<comment type="similarity">
    <text evidence="4">Belongs to the peptidase M28 family. M28A subfamily.</text>
</comment>
<dbReference type="OrthoDB" id="10013407at2759"/>
<accession>A0A3N4HSL6</accession>
<evidence type="ECO:0000313" key="18">
    <source>
        <dbReference type="Proteomes" id="UP000275078"/>
    </source>
</evidence>
<keyword evidence="18" id="KW-1185">Reference proteome</keyword>
<comment type="subcellular location">
    <subcellularLocation>
        <location evidence="2">Secreted</location>
    </subcellularLocation>
</comment>
<dbReference type="PANTHER" id="PTHR12147:SF26">
    <property type="entry name" value="PEPTIDASE M28 DOMAIN-CONTAINING PROTEIN"/>
    <property type="match status" value="1"/>
</dbReference>
<keyword evidence="6 17" id="KW-0031">Aminopeptidase</keyword>
<keyword evidence="13" id="KW-0325">Glycoprotein</keyword>